<dbReference type="Gene3D" id="1.50.10.10">
    <property type="match status" value="1"/>
</dbReference>
<dbReference type="Pfam" id="PF05147">
    <property type="entry name" value="LANC_like"/>
    <property type="match status" value="1"/>
</dbReference>
<feature type="binding site" evidence="1">
    <location>
        <position position="176"/>
    </location>
    <ligand>
        <name>Zn(2+)</name>
        <dbReference type="ChEBI" id="CHEBI:29105"/>
    </ligand>
</feature>
<name>A0A9P7VHF1_9AGAR</name>
<dbReference type="GO" id="GO:0005886">
    <property type="term" value="C:plasma membrane"/>
    <property type="evidence" value="ECO:0007669"/>
    <property type="project" value="TreeGrafter"/>
</dbReference>
<dbReference type="OrthoDB" id="10257263at2759"/>
<evidence type="ECO:0000313" key="2">
    <source>
        <dbReference type="EMBL" id="KAG7440430.1"/>
    </source>
</evidence>
<keyword evidence="1" id="KW-0862">Zinc</keyword>
<proteinExistence type="predicted"/>
<dbReference type="Proteomes" id="UP000812287">
    <property type="component" value="Unassembled WGS sequence"/>
</dbReference>
<dbReference type="GO" id="GO:0031179">
    <property type="term" value="P:peptide modification"/>
    <property type="evidence" value="ECO:0007669"/>
    <property type="project" value="InterPro"/>
</dbReference>
<dbReference type="PRINTS" id="PR01950">
    <property type="entry name" value="LANCSUPER"/>
</dbReference>
<dbReference type="AlphaFoldDB" id="A0A9P7VHF1"/>
<keyword evidence="1" id="KW-0479">Metal-binding</keyword>
<keyword evidence="3" id="KW-1185">Reference proteome</keyword>
<accession>A0A9P7VHF1</accession>
<dbReference type="PANTHER" id="PTHR12736:SF7">
    <property type="entry name" value="LANC-LIKE PROTEIN 3"/>
    <property type="match status" value="1"/>
</dbReference>
<reference evidence="2" key="1">
    <citation type="submission" date="2020-11" db="EMBL/GenBank/DDBJ databases">
        <title>Adaptations for nitrogen fixation in a non-lichenized fungal sporocarp promotes dispersal by wood-feeding termites.</title>
        <authorList>
            <consortium name="DOE Joint Genome Institute"/>
            <person name="Koch R.A."/>
            <person name="Yoon G."/>
            <person name="Arayal U."/>
            <person name="Lail K."/>
            <person name="Amirebrahimi M."/>
            <person name="Labutti K."/>
            <person name="Lipzen A."/>
            <person name="Riley R."/>
            <person name="Barry K."/>
            <person name="Henrissat B."/>
            <person name="Grigoriev I.V."/>
            <person name="Herr J.R."/>
            <person name="Aime M.C."/>
        </authorList>
    </citation>
    <scope>NUCLEOTIDE SEQUENCE</scope>
    <source>
        <strain evidence="2">MCA 3950</strain>
    </source>
</reference>
<dbReference type="PANTHER" id="PTHR12736">
    <property type="entry name" value="LANC-LIKE PROTEIN"/>
    <property type="match status" value="1"/>
</dbReference>
<evidence type="ECO:0000313" key="3">
    <source>
        <dbReference type="Proteomes" id="UP000812287"/>
    </source>
</evidence>
<dbReference type="SUPFAM" id="SSF158745">
    <property type="entry name" value="LanC-like"/>
    <property type="match status" value="1"/>
</dbReference>
<protein>
    <submittedName>
        <fullName evidence="2">Uncharacterized protein</fullName>
    </submittedName>
</protein>
<organism evidence="2 3">
    <name type="scientific">Guyanagaster necrorhizus</name>
    <dbReference type="NCBI Taxonomy" id="856835"/>
    <lineage>
        <taxon>Eukaryota</taxon>
        <taxon>Fungi</taxon>
        <taxon>Dikarya</taxon>
        <taxon>Basidiomycota</taxon>
        <taxon>Agaricomycotina</taxon>
        <taxon>Agaricomycetes</taxon>
        <taxon>Agaricomycetidae</taxon>
        <taxon>Agaricales</taxon>
        <taxon>Marasmiineae</taxon>
        <taxon>Physalacriaceae</taxon>
        <taxon>Guyanagaster</taxon>
    </lineage>
</organism>
<sequence length="282" mass="31002">MLDKARWQTNSARTLLSLSKSSISAMTSPSRASFLETPVARSYVAPSNQLRKNLRMIPGTHDGGCEVLYGGAGLLYGLLRLRKYELASDRDIELVVSSIMTRRRFGASIYQDSIPNQQNLRYLCAAHGVAGILQIILAYPLDVLDPYISDVLSTVECLVGCQDEEGNWPTKAPRWCHGATGIVILLSTLLKSSSKEPQVFHAHTHLLNNAMASIRKGTSLVYRYGFLLKGVGDSDHGHNSEYYLARLATSCEKLTENGKMGVLDRLGNLYMGYLGCAARGKK</sequence>
<dbReference type="GeneID" id="66100242"/>
<dbReference type="SMART" id="SM01260">
    <property type="entry name" value="LANC_like"/>
    <property type="match status" value="1"/>
</dbReference>
<dbReference type="GO" id="GO:0005975">
    <property type="term" value="P:carbohydrate metabolic process"/>
    <property type="evidence" value="ECO:0007669"/>
    <property type="project" value="InterPro"/>
</dbReference>
<comment type="caution">
    <text evidence="2">The sequence shown here is derived from an EMBL/GenBank/DDBJ whole genome shotgun (WGS) entry which is preliminary data.</text>
</comment>
<dbReference type="GO" id="GO:0046872">
    <property type="term" value="F:metal ion binding"/>
    <property type="evidence" value="ECO:0007669"/>
    <property type="project" value="UniProtKB-KW"/>
</dbReference>
<dbReference type="RefSeq" id="XP_043033930.1">
    <property type="nucleotide sequence ID" value="XM_043177955.1"/>
</dbReference>
<gene>
    <name evidence="2" type="ORF">BT62DRAFT_1012651</name>
</gene>
<dbReference type="EMBL" id="MU250571">
    <property type="protein sequence ID" value="KAG7440430.1"/>
    <property type="molecule type" value="Genomic_DNA"/>
</dbReference>
<dbReference type="InterPro" id="IPR007822">
    <property type="entry name" value="LANC-like"/>
</dbReference>
<evidence type="ECO:0000256" key="1">
    <source>
        <dbReference type="PIRSR" id="PIRSR607822-1"/>
    </source>
</evidence>
<dbReference type="InterPro" id="IPR012341">
    <property type="entry name" value="6hp_glycosidase-like_sf"/>
</dbReference>